<evidence type="ECO:0008006" key="9">
    <source>
        <dbReference type="Google" id="ProtNLM"/>
    </source>
</evidence>
<dbReference type="InterPro" id="IPR016069">
    <property type="entry name" value="Translin_C"/>
</dbReference>
<feature type="region of interest" description="Disordered" evidence="6">
    <location>
        <begin position="1"/>
        <end position="83"/>
    </location>
</feature>
<dbReference type="InterPro" id="IPR002848">
    <property type="entry name" value="Translin_fam"/>
</dbReference>
<accession>A0AAN6G6D9</accession>
<comment type="similarity">
    <text evidence="3">Belongs to the translin family.</text>
</comment>
<name>A0AAN6G6D9_9BASI</name>
<evidence type="ECO:0000256" key="6">
    <source>
        <dbReference type="SAM" id="MobiDB-lite"/>
    </source>
</evidence>
<organism evidence="7 8">
    <name type="scientific">Tilletia horrida</name>
    <dbReference type="NCBI Taxonomy" id="155126"/>
    <lineage>
        <taxon>Eukaryota</taxon>
        <taxon>Fungi</taxon>
        <taxon>Dikarya</taxon>
        <taxon>Basidiomycota</taxon>
        <taxon>Ustilaginomycotina</taxon>
        <taxon>Exobasidiomycetes</taxon>
        <taxon>Tilletiales</taxon>
        <taxon>Tilletiaceae</taxon>
        <taxon>Tilletia</taxon>
    </lineage>
</organism>
<dbReference type="InterPro" id="IPR036081">
    <property type="entry name" value="Translin_sf"/>
</dbReference>
<comment type="caution">
    <text evidence="7">The sequence shown here is derived from an EMBL/GenBank/DDBJ whole genome shotgun (WGS) entry which is preliminary data.</text>
</comment>
<dbReference type="EMBL" id="JAPDMQ010000479">
    <property type="protein sequence ID" value="KAK0523948.1"/>
    <property type="molecule type" value="Genomic_DNA"/>
</dbReference>
<dbReference type="Gene3D" id="1.20.58.190">
    <property type="entry name" value="Translin, domain 1"/>
    <property type="match status" value="1"/>
</dbReference>
<dbReference type="Proteomes" id="UP001176521">
    <property type="component" value="Unassembled WGS sequence"/>
</dbReference>
<feature type="region of interest" description="Disordered" evidence="6">
    <location>
        <begin position="201"/>
        <end position="254"/>
    </location>
</feature>
<sequence>MAAEARGSKRPSPEQDGAGVGQQSGASAPAPTASGDGAVQQQGQQQQEQQQRQPHFKRKRTGPGPSSSDPGKGGGGGAGSSQIAHQTRPIGRAFAQFSGELDRFQDRRERLIKISRDVTALSKKLIFHLHRWEHADVELPSAYSSSSDAPPTPAVSVEQQALEGGRKRNAKLLAEARQKLAHIVDMLKEAARAESLSEGEAARKKAARADAGAPVGPDSMEISTADGQGEGAEPAPPSKNGAPGNARANDSDEQPVFLSPRYDRAFGPGIEEFIEAVSFLHFLEHDTIITLDQVQSHFLDDGRAPTSEAGIEGEVPEGKSTSLSSSSVLLRITPERYLLGLSDLTGELMRYATNALASPAAQKANVVPRTLDILRTLADQFEPFSGLIWDFHRKQRVTIQSLRKIEQLSYSLTVRSVEFGSDPGTLAEIVRRALAAGNAAGGAGGEGDGNADDRDD</sequence>
<keyword evidence="5" id="KW-0539">Nucleus</keyword>
<keyword evidence="8" id="KW-1185">Reference proteome</keyword>
<dbReference type="GO" id="GO:0005634">
    <property type="term" value="C:nucleus"/>
    <property type="evidence" value="ECO:0007669"/>
    <property type="project" value="UniProtKB-SubCell"/>
</dbReference>
<reference evidence="7" key="1">
    <citation type="journal article" date="2023" name="PhytoFront">
        <title>Draft Genome Resources of Seven Strains of Tilletia horrida, Causal Agent of Kernel Smut of Rice.</title>
        <authorList>
            <person name="Khanal S."/>
            <person name="Antony Babu S."/>
            <person name="Zhou X.G."/>
        </authorList>
    </citation>
    <scope>NUCLEOTIDE SEQUENCE</scope>
    <source>
        <strain evidence="7">TX3</strain>
    </source>
</reference>
<dbReference type="GO" id="GO:0043565">
    <property type="term" value="F:sequence-specific DNA binding"/>
    <property type="evidence" value="ECO:0007669"/>
    <property type="project" value="InterPro"/>
</dbReference>
<protein>
    <recommendedName>
        <fullName evidence="9">Translin</fullName>
    </recommendedName>
</protein>
<gene>
    <name evidence="7" type="ORF">OC842_005983</name>
</gene>
<evidence type="ECO:0000256" key="4">
    <source>
        <dbReference type="ARBA" id="ARBA00022490"/>
    </source>
</evidence>
<dbReference type="PANTHER" id="PTHR10741">
    <property type="entry name" value="TRANSLIN AND TRANSLIN ASSOCIATED PROTEIN X"/>
    <property type="match status" value="1"/>
</dbReference>
<comment type="subcellular location">
    <subcellularLocation>
        <location evidence="2">Cytoplasm</location>
    </subcellularLocation>
    <subcellularLocation>
        <location evidence="1">Nucleus</location>
    </subcellularLocation>
</comment>
<dbReference type="Gene3D" id="1.20.58.200">
    <property type="entry name" value="Translin, domain 2"/>
    <property type="match status" value="1"/>
</dbReference>
<dbReference type="InterPro" id="IPR016068">
    <property type="entry name" value="Translin_N"/>
</dbReference>
<evidence type="ECO:0000313" key="8">
    <source>
        <dbReference type="Proteomes" id="UP001176521"/>
    </source>
</evidence>
<dbReference type="AlphaFoldDB" id="A0AAN6G6D9"/>
<evidence type="ECO:0000256" key="2">
    <source>
        <dbReference type="ARBA" id="ARBA00004496"/>
    </source>
</evidence>
<dbReference type="CDD" id="cd14820">
    <property type="entry name" value="TRAX"/>
    <property type="match status" value="1"/>
</dbReference>
<feature type="region of interest" description="Disordered" evidence="6">
    <location>
        <begin position="141"/>
        <end position="163"/>
    </location>
</feature>
<evidence type="ECO:0000256" key="1">
    <source>
        <dbReference type="ARBA" id="ARBA00004123"/>
    </source>
</evidence>
<dbReference type="SUPFAM" id="SSF74784">
    <property type="entry name" value="Translin"/>
    <property type="match status" value="2"/>
</dbReference>
<proteinExistence type="inferred from homology"/>
<dbReference type="Pfam" id="PF01997">
    <property type="entry name" value="Translin"/>
    <property type="match status" value="2"/>
</dbReference>
<feature type="compositionally biased region" description="Low complexity" evidence="6">
    <location>
        <begin position="21"/>
        <end position="53"/>
    </location>
</feature>
<evidence type="ECO:0000313" key="7">
    <source>
        <dbReference type="EMBL" id="KAK0523948.1"/>
    </source>
</evidence>
<evidence type="ECO:0000256" key="3">
    <source>
        <dbReference type="ARBA" id="ARBA00005902"/>
    </source>
</evidence>
<dbReference type="GO" id="GO:0005737">
    <property type="term" value="C:cytoplasm"/>
    <property type="evidence" value="ECO:0007669"/>
    <property type="project" value="UniProtKB-SubCell"/>
</dbReference>
<evidence type="ECO:0000256" key="5">
    <source>
        <dbReference type="ARBA" id="ARBA00023242"/>
    </source>
</evidence>
<keyword evidence="4" id="KW-0963">Cytoplasm</keyword>